<proteinExistence type="predicted"/>
<protein>
    <submittedName>
        <fullName evidence="1">Uncharacterized protein</fullName>
    </submittedName>
</protein>
<name>A0A485AN64_KLUCR</name>
<reference evidence="1 2" key="1">
    <citation type="submission" date="2019-03" db="EMBL/GenBank/DDBJ databases">
        <authorList>
            <consortium name="Pathogen Informatics"/>
        </authorList>
    </citation>
    <scope>NUCLEOTIDE SEQUENCE [LARGE SCALE GENOMIC DNA]</scope>
    <source>
        <strain evidence="1 2">NCTC12993</strain>
    </source>
</reference>
<sequence>MIPSPAKQASVIGFGAVYRQDAASLNPLCPIFFRHFKARRAHADVGGIVHQRMGAEVVQRLWIAKAR</sequence>
<organism evidence="1 2">
    <name type="scientific">Kluyvera cryocrescens</name>
    <name type="common">Kluyvera citrophila</name>
    <dbReference type="NCBI Taxonomy" id="580"/>
    <lineage>
        <taxon>Bacteria</taxon>
        <taxon>Pseudomonadati</taxon>
        <taxon>Pseudomonadota</taxon>
        <taxon>Gammaproteobacteria</taxon>
        <taxon>Enterobacterales</taxon>
        <taxon>Enterobacteriaceae</taxon>
        <taxon>Kluyvera</taxon>
    </lineage>
</organism>
<evidence type="ECO:0000313" key="1">
    <source>
        <dbReference type="EMBL" id="VFS61921.1"/>
    </source>
</evidence>
<evidence type="ECO:0000313" key="2">
    <source>
        <dbReference type="Proteomes" id="UP000401081"/>
    </source>
</evidence>
<gene>
    <name evidence="1" type="ORF">NCTC12993_02108</name>
</gene>
<dbReference type="EMBL" id="CAADJD010000015">
    <property type="protein sequence ID" value="VFS61921.1"/>
    <property type="molecule type" value="Genomic_DNA"/>
</dbReference>
<accession>A0A485AN64</accession>
<dbReference type="Proteomes" id="UP000401081">
    <property type="component" value="Unassembled WGS sequence"/>
</dbReference>
<keyword evidence="2" id="KW-1185">Reference proteome</keyword>
<dbReference type="AlphaFoldDB" id="A0A485AN64"/>